<dbReference type="PROSITE" id="PS50928">
    <property type="entry name" value="ABC_TM1"/>
    <property type="match status" value="1"/>
</dbReference>
<feature type="transmembrane region" description="Helical" evidence="7">
    <location>
        <begin position="108"/>
        <end position="128"/>
    </location>
</feature>
<evidence type="ECO:0000256" key="4">
    <source>
        <dbReference type="ARBA" id="ARBA00022692"/>
    </source>
</evidence>
<feature type="transmembrane region" description="Helical" evidence="7">
    <location>
        <begin position="75"/>
        <end position="96"/>
    </location>
</feature>
<evidence type="ECO:0000256" key="1">
    <source>
        <dbReference type="ARBA" id="ARBA00004651"/>
    </source>
</evidence>
<dbReference type="CDD" id="cd06261">
    <property type="entry name" value="TM_PBP2"/>
    <property type="match status" value="1"/>
</dbReference>
<keyword evidence="5 7" id="KW-1133">Transmembrane helix</keyword>
<accession>A0A0F7KDW6</accession>
<keyword evidence="4 7" id="KW-0812">Transmembrane</keyword>
<comment type="subcellular location">
    <subcellularLocation>
        <location evidence="1 7">Cell membrane</location>
        <topology evidence="1 7">Multi-pass membrane protein</topology>
    </subcellularLocation>
</comment>
<proteinExistence type="inferred from homology"/>
<dbReference type="RefSeq" id="WP_046849097.1">
    <property type="nucleotide sequence ID" value="NZ_CP011451.1"/>
</dbReference>
<dbReference type="OrthoDB" id="8578268at2"/>
<feature type="transmembrane region" description="Helical" evidence="7">
    <location>
        <begin position="12"/>
        <end position="36"/>
    </location>
</feature>
<dbReference type="PANTHER" id="PTHR43005">
    <property type="entry name" value="BLR7065 PROTEIN"/>
    <property type="match status" value="1"/>
</dbReference>
<dbReference type="EMBL" id="CP011451">
    <property type="protein sequence ID" value="AKH37002.1"/>
    <property type="molecule type" value="Genomic_DNA"/>
</dbReference>
<keyword evidence="2 7" id="KW-0813">Transport</keyword>
<dbReference type="InterPro" id="IPR000515">
    <property type="entry name" value="MetI-like"/>
</dbReference>
<feature type="transmembrane region" description="Helical" evidence="7">
    <location>
        <begin position="250"/>
        <end position="278"/>
    </location>
</feature>
<sequence length="292" mass="32557">MNQKKSNERRLGWLLCAPAVTALLVVTAYPILYALWLSLFRYDLRFPEQRAFIGLDNYVSILTSEVWWHALGNTLILTISSVSLELLLGFPLALIMHHTLFWRRAVRAATLIPYAMVTVVAALAWKFAFDPTTGFVNALLGMEQVWLTQRWSAFLVIILTEIWKTTPFMALLLMAGLTLVPHDLIQAARVDGANAWQRFIKIIVPLMKPAILVAVLFRTLDAFRIFDTVFILTRGAQGTETVSLLGYNTFIVSLNLGLGSAVSVLIFIGVLIISVLFIKGFGASLTQGEKAE</sequence>
<dbReference type="EMBL" id="VNHT01000003">
    <property type="protein sequence ID" value="TYP93223.1"/>
    <property type="molecule type" value="Genomic_DNA"/>
</dbReference>
<keyword evidence="10" id="KW-0762">Sugar transport</keyword>
<keyword evidence="3" id="KW-1003">Cell membrane</keyword>
<evidence type="ECO:0000256" key="6">
    <source>
        <dbReference type="ARBA" id="ARBA00023136"/>
    </source>
</evidence>
<evidence type="ECO:0000259" key="8">
    <source>
        <dbReference type="PROSITE" id="PS50928"/>
    </source>
</evidence>
<name>A0A0F7KDW6_9PROT</name>
<reference evidence="9 11" key="2">
    <citation type="journal article" date="2016" name="Genome Announc.">
        <title>Genome Sequence of Nitrosomonas communis Strain Nm2, a Mesophilic Ammonia-Oxidizing Bacterium Isolated from Mediterranean Soil.</title>
        <authorList>
            <person name="Kozlowski J.A."/>
            <person name="Kits K.D."/>
            <person name="Stein L.Y."/>
        </authorList>
    </citation>
    <scope>NUCLEOTIDE SEQUENCE [LARGE SCALE GENOMIC DNA]</scope>
    <source>
        <strain evidence="9 11">Nm2</strain>
    </source>
</reference>
<dbReference type="PATRIC" id="fig|44574.3.peg.709"/>
<dbReference type="Pfam" id="PF00528">
    <property type="entry name" value="BPD_transp_1"/>
    <property type="match status" value="1"/>
</dbReference>
<evidence type="ECO:0000313" key="10">
    <source>
        <dbReference type="EMBL" id="TYP93223.1"/>
    </source>
</evidence>
<dbReference type="InterPro" id="IPR035906">
    <property type="entry name" value="MetI-like_sf"/>
</dbReference>
<keyword evidence="11" id="KW-1185">Reference proteome</keyword>
<dbReference type="Gene3D" id="1.10.3720.10">
    <property type="entry name" value="MetI-like"/>
    <property type="match status" value="1"/>
</dbReference>
<gene>
    <name evidence="9" type="ORF">AAW31_02985</name>
    <name evidence="10" type="ORF">BCL69_100333</name>
</gene>
<dbReference type="AlphaFoldDB" id="A0A0F7KDW6"/>
<evidence type="ECO:0000256" key="7">
    <source>
        <dbReference type="RuleBase" id="RU363032"/>
    </source>
</evidence>
<comment type="similarity">
    <text evidence="7">Belongs to the binding-protein-dependent transport system permease family.</text>
</comment>
<feature type="transmembrane region" description="Helical" evidence="7">
    <location>
        <begin position="199"/>
        <end position="217"/>
    </location>
</feature>
<keyword evidence="6 7" id="KW-0472">Membrane</keyword>
<reference evidence="11" key="1">
    <citation type="submission" date="2015-05" db="EMBL/GenBank/DDBJ databases">
        <title>Draft genome of Nitrosomonas communis strain Nm2.</title>
        <authorList>
            <person name="Kozlowski J.A."/>
            <person name="Kits K.D."/>
            <person name="Stein L.Y."/>
        </authorList>
    </citation>
    <scope>NUCLEOTIDE SEQUENCE [LARGE SCALE GENOMIC DNA]</scope>
    <source>
        <strain evidence="11">Nm2</strain>
    </source>
</reference>
<dbReference type="KEGG" id="nco:AAW31_02985"/>
<dbReference type="PANTHER" id="PTHR43005:SF2">
    <property type="entry name" value="INTEGRAL MEMBRANE SUGAR TRANSPORT PROTEIN"/>
    <property type="match status" value="1"/>
</dbReference>
<organism evidence="9 11">
    <name type="scientific">Nitrosomonas communis</name>
    <dbReference type="NCBI Taxonomy" id="44574"/>
    <lineage>
        <taxon>Bacteria</taxon>
        <taxon>Pseudomonadati</taxon>
        <taxon>Pseudomonadota</taxon>
        <taxon>Betaproteobacteria</taxon>
        <taxon>Nitrosomonadales</taxon>
        <taxon>Nitrosomonadaceae</taxon>
        <taxon>Nitrosomonas</taxon>
    </lineage>
</organism>
<dbReference type="GO" id="GO:0055085">
    <property type="term" value="P:transmembrane transport"/>
    <property type="evidence" value="ECO:0007669"/>
    <property type="project" value="InterPro"/>
</dbReference>
<feature type="transmembrane region" description="Helical" evidence="7">
    <location>
        <begin position="151"/>
        <end position="179"/>
    </location>
</feature>
<evidence type="ECO:0000313" key="11">
    <source>
        <dbReference type="Proteomes" id="UP000034156"/>
    </source>
</evidence>
<evidence type="ECO:0000313" key="9">
    <source>
        <dbReference type="EMBL" id="AKH37002.1"/>
    </source>
</evidence>
<protein>
    <submittedName>
        <fullName evidence="9">ABC transporter permease</fullName>
    </submittedName>
    <submittedName>
        <fullName evidence="10">Multiple sugar transport system permease protein</fullName>
    </submittedName>
</protein>
<dbReference type="SUPFAM" id="SSF161098">
    <property type="entry name" value="MetI-like"/>
    <property type="match status" value="1"/>
</dbReference>
<dbReference type="GO" id="GO:0005886">
    <property type="term" value="C:plasma membrane"/>
    <property type="evidence" value="ECO:0007669"/>
    <property type="project" value="UniProtKB-SubCell"/>
</dbReference>
<evidence type="ECO:0000313" key="12">
    <source>
        <dbReference type="Proteomes" id="UP000324176"/>
    </source>
</evidence>
<dbReference type="Proteomes" id="UP000034156">
    <property type="component" value="Chromosome"/>
</dbReference>
<evidence type="ECO:0000256" key="2">
    <source>
        <dbReference type="ARBA" id="ARBA00022448"/>
    </source>
</evidence>
<feature type="domain" description="ABC transmembrane type-1" evidence="8">
    <location>
        <begin position="71"/>
        <end position="277"/>
    </location>
</feature>
<evidence type="ECO:0000256" key="5">
    <source>
        <dbReference type="ARBA" id="ARBA00022989"/>
    </source>
</evidence>
<evidence type="ECO:0000256" key="3">
    <source>
        <dbReference type="ARBA" id="ARBA00022475"/>
    </source>
</evidence>
<reference evidence="10 12" key="3">
    <citation type="submission" date="2019-07" db="EMBL/GenBank/DDBJ databases">
        <title>Active sludge and wastewater microbial communities from Klosterneuburg, Austria.</title>
        <authorList>
            <person name="Wagner M."/>
        </authorList>
    </citation>
    <scope>NUCLEOTIDE SEQUENCE [LARGE SCALE GENOMIC DNA]</scope>
    <source>
        <strain evidence="10 12">Nm2</strain>
    </source>
</reference>
<dbReference type="Proteomes" id="UP000324176">
    <property type="component" value="Unassembled WGS sequence"/>
</dbReference>